<gene>
    <name evidence="2" type="ORF">SAMN05192554_10999</name>
</gene>
<keyword evidence="3" id="KW-1185">Reference proteome</keyword>
<dbReference type="InterPro" id="IPR014729">
    <property type="entry name" value="Rossmann-like_a/b/a_fold"/>
</dbReference>
<proteinExistence type="predicted"/>
<dbReference type="Proteomes" id="UP000199370">
    <property type="component" value="Unassembled WGS sequence"/>
</dbReference>
<reference evidence="2 3" key="1">
    <citation type="submission" date="2016-10" db="EMBL/GenBank/DDBJ databases">
        <authorList>
            <person name="de Groot N.N."/>
        </authorList>
    </citation>
    <scope>NUCLEOTIDE SEQUENCE [LARGE SCALE GENOMIC DNA]</scope>
    <source>
        <strain evidence="3">EB21,IBRC-M 10013,KCTC 4048</strain>
    </source>
</reference>
<organism evidence="2 3">
    <name type="scientific">Haloarchaeobius iranensis</name>
    <dbReference type="NCBI Taxonomy" id="996166"/>
    <lineage>
        <taxon>Archaea</taxon>
        <taxon>Methanobacteriati</taxon>
        <taxon>Methanobacteriota</taxon>
        <taxon>Stenosarchaea group</taxon>
        <taxon>Halobacteria</taxon>
        <taxon>Halobacteriales</taxon>
        <taxon>Halorubellaceae</taxon>
        <taxon>Haloarchaeobius</taxon>
    </lineage>
</organism>
<dbReference type="InterPro" id="IPR006016">
    <property type="entry name" value="UspA"/>
</dbReference>
<dbReference type="OrthoDB" id="193961at2157"/>
<evidence type="ECO:0000313" key="2">
    <source>
        <dbReference type="EMBL" id="SDM90527.1"/>
    </source>
</evidence>
<dbReference type="EMBL" id="FNIA01000009">
    <property type="protein sequence ID" value="SDM90527.1"/>
    <property type="molecule type" value="Genomic_DNA"/>
</dbReference>
<dbReference type="Gene3D" id="3.40.50.620">
    <property type="entry name" value="HUPs"/>
    <property type="match status" value="1"/>
</dbReference>
<dbReference type="Pfam" id="PF00582">
    <property type="entry name" value="Usp"/>
    <property type="match status" value="1"/>
</dbReference>
<dbReference type="SUPFAM" id="SSF52402">
    <property type="entry name" value="Adenine nucleotide alpha hydrolases-like"/>
    <property type="match status" value="1"/>
</dbReference>
<evidence type="ECO:0000313" key="3">
    <source>
        <dbReference type="Proteomes" id="UP000199370"/>
    </source>
</evidence>
<protein>
    <submittedName>
        <fullName evidence="2">Universal stress protein family protein</fullName>
    </submittedName>
</protein>
<dbReference type="STRING" id="996166.SAMN05192554_10999"/>
<sequence length="149" mass="16566">MTLLVPFDGAALSTTALRRATEFATFRGEQLVVLTVVPDDPEYARERDWLDPEDTFDVGVIERKLRQRVRDLAPDADFRCELIENVEPVASEATDVARRIREVAGEVDASVVFVGSENAGRVTNPLSSVGSPVADTPQYDVYIARRRDE</sequence>
<dbReference type="RefSeq" id="WP_089733343.1">
    <property type="nucleotide sequence ID" value="NZ_FNIA01000009.1"/>
</dbReference>
<feature type="domain" description="UspA" evidence="1">
    <location>
        <begin position="2"/>
        <end position="143"/>
    </location>
</feature>
<name>A0A1G9X1D4_9EURY</name>
<accession>A0A1G9X1D4</accession>
<evidence type="ECO:0000259" key="1">
    <source>
        <dbReference type="Pfam" id="PF00582"/>
    </source>
</evidence>
<dbReference type="AlphaFoldDB" id="A0A1G9X1D4"/>
<dbReference type="CDD" id="cd00293">
    <property type="entry name" value="USP-like"/>
    <property type="match status" value="1"/>
</dbReference>